<dbReference type="InterPro" id="IPR036397">
    <property type="entry name" value="RNaseH_sf"/>
</dbReference>
<accession>A0AAE1J0E1</accession>
<gene>
    <name evidence="3" type="ORF">QN277_005783</name>
</gene>
<sequence length="480" mass="54792">MDFNNEENGAVADGFPFDLNILPSQSQEISETESDSIEQEIEEEEELIHASETNGNHRKFLSNEDRKAISYLLLSNSQRGRLRRGATRKVAAMYSVSNSVIRRIWGKTTGGDGVCHRKTKKCGRKKVELDPQQFLQVPLARRTTLRDLSFALNINKTSLVRLKKEGAIERHSNPIKPFLKEENMVARLHFCLTMIENGSIIGDLTFKSMHNIVHIDEKWFYMTKKNANYYLLPGEEEPLRTTKNKNFIGKVMFLVAVARPRFDSDGNETFSGKIGVFPLVTHEPAKRKSVNRPAGTLVTKPIVSVTKDVSRRFLIEHVVPAIKEKWPRNSIGEPIYIQQDNARCHVHPNDSEFCRVATEGGFDIRLMNQPPNSPDLNILDLGFFNAIQSLQYKEVPKTTDDLIAAVVKSFESFSSIKSNKIFLTLQCCMVEILKKRGSNKYDLPHIRKEVMEKRGSLPNQIKCDPNLVEEVREYLRNQET</sequence>
<dbReference type="GO" id="GO:0003676">
    <property type="term" value="F:nucleic acid binding"/>
    <property type="evidence" value="ECO:0007669"/>
    <property type="project" value="InterPro"/>
</dbReference>
<evidence type="ECO:0000256" key="1">
    <source>
        <dbReference type="SAM" id="Coils"/>
    </source>
</evidence>
<dbReference type="Gene3D" id="3.30.420.10">
    <property type="entry name" value="Ribonuclease H-like superfamily/Ribonuclease H"/>
    <property type="match status" value="1"/>
</dbReference>
<organism evidence="3 4">
    <name type="scientific">Acacia crassicarpa</name>
    <name type="common">northern wattle</name>
    <dbReference type="NCBI Taxonomy" id="499986"/>
    <lineage>
        <taxon>Eukaryota</taxon>
        <taxon>Viridiplantae</taxon>
        <taxon>Streptophyta</taxon>
        <taxon>Embryophyta</taxon>
        <taxon>Tracheophyta</taxon>
        <taxon>Spermatophyta</taxon>
        <taxon>Magnoliopsida</taxon>
        <taxon>eudicotyledons</taxon>
        <taxon>Gunneridae</taxon>
        <taxon>Pentapetalae</taxon>
        <taxon>rosids</taxon>
        <taxon>fabids</taxon>
        <taxon>Fabales</taxon>
        <taxon>Fabaceae</taxon>
        <taxon>Caesalpinioideae</taxon>
        <taxon>mimosoid clade</taxon>
        <taxon>Acacieae</taxon>
        <taxon>Acacia</taxon>
    </lineage>
</organism>
<dbReference type="PANTHER" id="PTHR47169">
    <property type="entry name" value="OS01G0541250 PROTEIN"/>
    <property type="match status" value="1"/>
</dbReference>
<dbReference type="Proteomes" id="UP001293593">
    <property type="component" value="Unassembled WGS sequence"/>
</dbReference>
<dbReference type="Pfam" id="PF24964">
    <property type="entry name" value="DUF7769"/>
    <property type="match status" value="1"/>
</dbReference>
<reference evidence="3" key="1">
    <citation type="submission" date="2023-10" db="EMBL/GenBank/DDBJ databases">
        <title>Chromosome-level genome of the transformable northern wattle, Acacia crassicarpa.</title>
        <authorList>
            <person name="Massaro I."/>
            <person name="Sinha N.R."/>
            <person name="Poethig S."/>
            <person name="Leichty A.R."/>
        </authorList>
    </citation>
    <scope>NUCLEOTIDE SEQUENCE</scope>
    <source>
        <strain evidence="3">Acra3RX</strain>
        <tissue evidence="3">Leaf</tissue>
    </source>
</reference>
<protein>
    <recommendedName>
        <fullName evidence="2">DUF7769 domain-containing protein</fullName>
    </recommendedName>
</protein>
<evidence type="ECO:0000313" key="3">
    <source>
        <dbReference type="EMBL" id="KAK4259454.1"/>
    </source>
</evidence>
<name>A0AAE1J0E1_9FABA</name>
<keyword evidence="4" id="KW-1185">Reference proteome</keyword>
<dbReference type="PANTHER" id="PTHR47169:SF2">
    <property type="entry name" value="OS01G0541250 PROTEIN"/>
    <property type="match status" value="1"/>
</dbReference>
<keyword evidence="1" id="KW-0175">Coiled coil</keyword>
<evidence type="ECO:0000313" key="4">
    <source>
        <dbReference type="Proteomes" id="UP001293593"/>
    </source>
</evidence>
<comment type="caution">
    <text evidence="3">The sequence shown here is derived from an EMBL/GenBank/DDBJ whole genome shotgun (WGS) entry which is preliminary data.</text>
</comment>
<feature type="domain" description="DUF7769" evidence="2">
    <location>
        <begin position="61"/>
        <end position="106"/>
    </location>
</feature>
<dbReference type="InterPro" id="IPR056671">
    <property type="entry name" value="DUF7769"/>
</dbReference>
<feature type="coiled-coil region" evidence="1">
    <location>
        <begin position="27"/>
        <end position="54"/>
    </location>
</feature>
<dbReference type="AlphaFoldDB" id="A0AAE1J0E1"/>
<evidence type="ECO:0000259" key="2">
    <source>
        <dbReference type="Pfam" id="PF24964"/>
    </source>
</evidence>
<proteinExistence type="predicted"/>
<dbReference type="EMBL" id="JAWXYG010000011">
    <property type="protein sequence ID" value="KAK4259454.1"/>
    <property type="molecule type" value="Genomic_DNA"/>
</dbReference>